<dbReference type="Pfam" id="PF02698">
    <property type="entry name" value="DUF218"/>
    <property type="match status" value="1"/>
</dbReference>
<protein>
    <recommendedName>
        <fullName evidence="2">DUF218 domain-containing protein</fullName>
    </recommendedName>
</protein>
<organism evidence="3 4">
    <name type="scientific">Hyalangium minutum</name>
    <dbReference type="NCBI Taxonomy" id="394096"/>
    <lineage>
        <taxon>Bacteria</taxon>
        <taxon>Pseudomonadati</taxon>
        <taxon>Myxococcota</taxon>
        <taxon>Myxococcia</taxon>
        <taxon>Myxococcales</taxon>
        <taxon>Cystobacterineae</taxon>
        <taxon>Archangiaceae</taxon>
        <taxon>Hyalangium</taxon>
    </lineage>
</organism>
<feature type="domain" description="DUF218" evidence="2">
    <location>
        <begin position="48"/>
        <end position="192"/>
    </location>
</feature>
<feature type="transmembrane region" description="Helical" evidence="1">
    <location>
        <begin position="16"/>
        <end position="35"/>
    </location>
</feature>
<proteinExistence type="predicted"/>
<dbReference type="Proteomes" id="UP000028725">
    <property type="component" value="Unassembled WGS sequence"/>
</dbReference>
<dbReference type="PANTHER" id="PTHR30336:SF20">
    <property type="entry name" value="DUF218 DOMAIN-CONTAINING PROTEIN"/>
    <property type="match status" value="1"/>
</dbReference>
<dbReference type="CDD" id="cd06259">
    <property type="entry name" value="YdcF-like"/>
    <property type="match status" value="1"/>
</dbReference>
<dbReference type="PANTHER" id="PTHR30336">
    <property type="entry name" value="INNER MEMBRANE PROTEIN, PROBABLE PERMEASE"/>
    <property type="match status" value="1"/>
</dbReference>
<keyword evidence="4" id="KW-1185">Reference proteome</keyword>
<accession>A0A085WMD3</accession>
<dbReference type="GO" id="GO:0005886">
    <property type="term" value="C:plasma membrane"/>
    <property type="evidence" value="ECO:0007669"/>
    <property type="project" value="TreeGrafter"/>
</dbReference>
<dbReference type="AlphaFoldDB" id="A0A085WMD3"/>
<dbReference type="OrthoDB" id="9809813at2"/>
<name>A0A085WMD3_9BACT</name>
<sequence>MPLSALWKRPGGLRRLLFALVGVLTCGVFGLTWRVDRFGQRERAMPADAVVVLGARVLQGGVPSGALQARVEKAVELYQRGVASRLVFSGGVGDHPPSEAQVMRSLAVQLGVPAEACTLEEQSHSTEQNARFSAELLRALGAQRVVVVSDPYHLLRARQYFRLQGFEVATSPALLTERNLHAVDRFYWTVREAFALLLHPRVLLARAPAVRAGVAEASRSSRATRGS</sequence>
<evidence type="ECO:0000313" key="4">
    <source>
        <dbReference type="Proteomes" id="UP000028725"/>
    </source>
</evidence>
<dbReference type="Gene3D" id="3.40.50.620">
    <property type="entry name" value="HUPs"/>
    <property type="match status" value="1"/>
</dbReference>
<keyword evidence="1" id="KW-0812">Transmembrane</keyword>
<dbReference type="STRING" id="394096.DB31_6748"/>
<dbReference type="InterPro" id="IPR014729">
    <property type="entry name" value="Rossmann-like_a/b/a_fold"/>
</dbReference>
<dbReference type="InterPro" id="IPR003848">
    <property type="entry name" value="DUF218"/>
</dbReference>
<keyword evidence="1" id="KW-0472">Membrane</keyword>
<evidence type="ECO:0000256" key="1">
    <source>
        <dbReference type="SAM" id="Phobius"/>
    </source>
</evidence>
<gene>
    <name evidence="3" type="ORF">DB31_6748</name>
</gene>
<reference evidence="3 4" key="1">
    <citation type="submission" date="2014-04" db="EMBL/GenBank/DDBJ databases">
        <title>Genome assembly of Hyalangium minutum DSM 14724.</title>
        <authorList>
            <person name="Sharma G."/>
            <person name="Subramanian S."/>
        </authorList>
    </citation>
    <scope>NUCLEOTIDE SEQUENCE [LARGE SCALE GENOMIC DNA]</scope>
    <source>
        <strain evidence="3 4">DSM 14724</strain>
    </source>
</reference>
<evidence type="ECO:0000313" key="3">
    <source>
        <dbReference type="EMBL" id="KFE68846.1"/>
    </source>
</evidence>
<dbReference type="PATRIC" id="fig|394096.3.peg.2792"/>
<dbReference type="RefSeq" id="WP_044187384.1">
    <property type="nucleotide sequence ID" value="NZ_JMCB01000005.1"/>
</dbReference>
<evidence type="ECO:0000259" key="2">
    <source>
        <dbReference type="Pfam" id="PF02698"/>
    </source>
</evidence>
<dbReference type="EMBL" id="JMCB01000005">
    <property type="protein sequence ID" value="KFE68846.1"/>
    <property type="molecule type" value="Genomic_DNA"/>
</dbReference>
<keyword evidence="1" id="KW-1133">Transmembrane helix</keyword>
<dbReference type="InterPro" id="IPR051599">
    <property type="entry name" value="Cell_Envelope_Assoc"/>
</dbReference>
<comment type="caution">
    <text evidence="3">The sequence shown here is derived from an EMBL/GenBank/DDBJ whole genome shotgun (WGS) entry which is preliminary data.</text>
</comment>